<accession>A0A5Q0CBI2</accession>
<geneLocation type="plasmid" evidence="1 2">
    <name>unnamed</name>
</geneLocation>
<gene>
    <name evidence="1" type="ORF">FZ934_20830</name>
</gene>
<keyword evidence="2" id="KW-1185">Reference proteome</keyword>
<proteinExistence type="predicted"/>
<dbReference type="KEGG" id="rgr:FZ934_20830"/>
<evidence type="ECO:0000313" key="2">
    <source>
        <dbReference type="Proteomes" id="UP000326881"/>
    </source>
</evidence>
<sequence>MNSTWKLVVRSFKTHPPAQARARIEQAILEEGGVPLKLREARRRLFILTTRATSGKPVIIEGEDGLACLIALDDLVEIVMDPPPTLAEVMRRGR</sequence>
<dbReference type="AlphaFoldDB" id="A0A5Q0CBI2"/>
<dbReference type="OrthoDB" id="8389210at2"/>
<dbReference type="EMBL" id="CP043499">
    <property type="protein sequence ID" value="QFY62802.1"/>
    <property type="molecule type" value="Genomic_DNA"/>
</dbReference>
<keyword evidence="1" id="KW-0614">Plasmid</keyword>
<evidence type="ECO:0000313" key="1">
    <source>
        <dbReference type="EMBL" id="QFY62802.1"/>
    </source>
</evidence>
<dbReference type="Proteomes" id="UP000326881">
    <property type="component" value="Plasmid unnamed"/>
</dbReference>
<reference evidence="1 2" key="1">
    <citation type="submission" date="2019-08" db="EMBL/GenBank/DDBJ databases">
        <title>Prosopis cineraria nodule microbiome.</title>
        <authorList>
            <person name="Ali R."/>
            <person name="Chaluvadi S.R."/>
            <person name="Wang X."/>
        </authorList>
    </citation>
    <scope>NUCLEOTIDE SEQUENCE [LARGE SCALE GENOMIC DNA]</scope>
    <source>
        <strain evidence="1 2">BG7</strain>
        <plasmid evidence="1 2">unnamed</plasmid>
    </source>
</reference>
<protein>
    <submittedName>
        <fullName evidence="1">Uncharacterized protein</fullName>
    </submittedName>
</protein>
<dbReference type="RefSeq" id="WP_153272788.1">
    <property type="nucleotide sequence ID" value="NZ_CP043499.1"/>
</dbReference>
<organism evidence="1 2">
    <name type="scientific">Rhizobium grahamii</name>
    <dbReference type="NCBI Taxonomy" id="1120045"/>
    <lineage>
        <taxon>Bacteria</taxon>
        <taxon>Pseudomonadati</taxon>
        <taxon>Pseudomonadota</taxon>
        <taxon>Alphaproteobacteria</taxon>
        <taxon>Hyphomicrobiales</taxon>
        <taxon>Rhizobiaceae</taxon>
        <taxon>Rhizobium/Agrobacterium group</taxon>
        <taxon>Rhizobium</taxon>
    </lineage>
</organism>
<name>A0A5Q0CBI2_9HYPH</name>